<organism evidence="2 3">
    <name type="scientific">Anaeramoeba flamelloides</name>
    <dbReference type="NCBI Taxonomy" id="1746091"/>
    <lineage>
        <taxon>Eukaryota</taxon>
        <taxon>Metamonada</taxon>
        <taxon>Anaeramoebidae</taxon>
        <taxon>Anaeramoeba</taxon>
    </lineage>
</organism>
<dbReference type="AlphaFoldDB" id="A0AAV7ZDG8"/>
<protein>
    <submittedName>
        <fullName evidence="2">Uncharacterized protein</fullName>
    </submittedName>
</protein>
<feature type="region of interest" description="Disordered" evidence="1">
    <location>
        <begin position="53"/>
        <end position="72"/>
    </location>
</feature>
<sequence length="280" mass="32333">MGDFFSKEGDLSLISDVFDQGGDEGEAFFLVKNLNSLGFCSIEKKETTIKLNEKKQSKTEKKKKKENNNPTTNIQIMPVLVPISKGTSLKNEIVNVNEKEDTKQVQQKEDLKKKQQNKEMVTNQKTKNSDLLKPIETNQENNEKKEVFLVSEREEDLIEQEITPDRFEFDRTSSDGFFDETDESELNSFISDNVISDMDSITSYYSQDGNNFNNKEFEGRFGLIKLNGQEQVEGQLYLSEKHNFKFGLDPDWNFVGQQTQLILEEEDLIENEIEANDNQF</sequence>
<feature type="region of interest" description="Disordered" evidence="1">
    <location>
        <begin position="100"/>
        <end position="133"/>
    </location>
</feature>
<comment type="caution">
    <text evidence="2">The sequence shown here is derived from an EMBL/GenBank/DDBJ whole genome shotgun (WGS) entry which is preliminary data.</text>
</comment>
<evidence type="ECO:0000313" key="3">
    <source>
        <dbReference type="Proteomes" id="UP001146793"/>
    </source>
</evidence>
<gene>
    <name evidence="2" type="ORF">M0812_14801</name>
</gene>
<accession>A0AAV7ZDG8</accession>
<dbReference type="Proteomes" id="UP001146793">
    <property type="component" value="Unassembled WGS sequence"/>
</dbReference>
<proteinExistence type="predicted"/>
<evidence type="ECO:0000313" key="2">
    <source>
        <dbReference type="EMBL" id="KAJ3438787.1"/>
    </source>
</evidence>
<feature type="compositionally biased region" description="Basic and acidic residues" evidence="1">
    <location>
        <begin position="100"/>
        <end position="117"/>
    </location>
</feature>
<evidence type="ECO:0000256" key="1">
    <source>
        <dbReference type="SAM" id="MobiDB-lite"/>
    </source>
</evidence>
<name>A0AAV7ZDG8_9EUKA</name>
<dbReference type="EMBL" id="JANTQA010000032">
    <property type="protein sequence ID" value="KAJ3438787.1"/>
    <property type="molecule type" value="Genomic_DNA"/>
</dbReference>
<reference evidence="2" key="1">
    <citation type="submission" date="2022-08" db="EMBL/GenBank/DDBJ databases">
        <title>Novel sulphate-reducing endosymbionts in the free-living metamonad Anaeramoeba.</title>
        <authorList>
            <person name="Jerlstrom-Hultqvist J."/>
            <person name="Cepicka I."/>
            <person name="Gallot-Lavallee L."/>
            <person name="Salas-Leiva D."/>
            <person name="Curtis B.A."/>
            <person name="Zahonova K."/>
            <person name="Pipaliya S."/>
            <person name="Dacks J."/>
            <person name="Roger A.J."/>
        </authorList>
    </citation>
    <scope>NUCLEOTIDE SEQUENCE</scope>
    <source>
        <strain evidence="2">Busselton2</strain>
    </source>
</reference>